<reference evidence="2 3" key="1">
    <citation type="journal article" date="2016" name="Front. Microbiol.">
        <title>Industrial Acetogenic Biocatalysts: A Comparative Metabolic and Genomic Analysis.</title>
        <authorList>
            <person name="Bengelsdorf F."/>
            <person name="Poehlein A."/>
            <person name="Sonja S."/>
            <person name="Erz C."/>
            <person name="Hummel T."/>
            <person name="Hoffmeister S."/>
            <person name="Daniel R."/>
            <person name="Durre P."/>
        </authorList>
    </citation>
    <scope>NUCLEOTIDE SEQUENCE [LARGE SCALE GENOMIC DNA]</scope>
    <source>
        <strain evidence="2 3">PTA-10522</strain>
    </source>
</reference>
<keyword evidence="3" id="KW-1185">Reference proteome</keyword>
<dbReference type="EMBL" id="LROR01000090">
    <property type="protein sequence ID" value="OBR90533.1"/>
    <property type="molecule type" value="Genomic_DNA"/>
</dbReference>
<comment type="caution">
    <text evidence="2">The sequence shown here is derived from an EMBL/GenBank/DDBJ whole genome shotgun (WGS) entry which is preliminary data.</text>
</comment>
<dbReference type="Proteomes" id="UP000093694">
    <property type="component" value="Unassembled WGS sequence"/>
</dbReference>
<evidence type="ECO:0000313" key="2">
    <source>
        <dbReference type="EMBL" id="OBR90533.1"/>
    </source>
</evidence>
<gene>
    <name evidence="2" type="ORF">CLCOS_39750</name>
</gene>
<dbReference type="InterPro" id="IPR012437">
    <property type="entry name" value="DUF1638"/>
</dbReference>
<evidence type="ECO:0000313" key="3">
    <source>
        <dbReference type="Proteomes" id="UP000093694"/>
    </source>
</evidence>
<name>A0ABX2WPL3_9CLOT</name>
<accession>A0ABX2WPL3</accession>
<protein>
    <recommendedName>
        <fullName evidence="1">DUF1638 domain-containing protein</fullName>
    </recommendedName>
</protein>
<dbReference type="Pfam" id="PF07796">
    <property type="entry name" value="DUF1638"/>
    <property type="match status" value="1"/>
</dbReference>
<organism evidence="2 3">
    <name type="scientific">Clostridium coskatii</name>
    <dbReference type="NCBI Taxonomy" id="1705578"/>
    <lineage>
        <taxon>Bacteria</taxon>
        <taxon>Bacillati</taxon>
        <taxon>Bacillota</taxon>
        <taxon>Clostridia</taxon>
        <taxon>Eubacteriales</taxon>
        <taxon>Clostridiaceae</taxon>
        <taxon>Clostridium</taxon>
    </lineage>
</organism>
<feature type="domain" description="DUF1638" evidence="1">
    <location>
        <begin position="57"/>
        <end position="221"/>
    </location>
</feature>
<evidence type="ECO:0000259" key="1">
    <source>
        <dbReference type="Pfam" id="PF07796"/>
    </source>
</evidence>
<proteinExistence type="predicted"/>
<sequence>MHHKHYLDKIGSQESSLKHSVRDYMSNIRTVVVACRTIKEELERVINEIHCDYPILWIESGLHLNTGELRECIQKKLDSISNVDQVLLAFGYCGNAVIGLKSLDYKVIFPRADDCITLLLGSSERRKNISKEKETYFLTKGWLNSEKNIWAEYKDTVKRFGKAKADKVYKIMLGNYERLGVIETETDESEDFIKITHQIAADLKLKQEVIPGTISYIKKLLTGPWNNDEFVVINPYETVSMEHIYGRSEV</sequence>